<dbReference type="Proteomes" id="UP001055658">
    <property type="component" value="Chromosome"/>
</dbReference>
<gene>
    <name evidence="2" type="ORF">MJO52_20005</name>
</gene>
<evidence type="ECO:0000313" key="2">
    <source>
        <dbReference type="EMBL" id="USD21319.1"/>
    </source>
</evidence>
<dbReference type="RefSeq" id="WP_252083717.1">
    <property type="nucleotide sequence ID" value="NZ_CP092418.1"/>
</dbReference>
<feature type="transmembrane region" description="Helical" evidence="1">
    <location>
        <begin position="12"/>
        <end position="33"/>
    </location>
</feature>
<sequence>MHLCDKAYGLSLSLLYLFTVWLVFFTLALGVYWGSNILDDIESPNSGVVAATQRLWRLF</sequence>
<organism evidence="2 3">
    <name type="scientific">Microbulbifer variabilis</name>
    <dbReference type="NCBI Taxonomy" id="266805"/>
    <lineage>
        <taxon>Bacteria</taxon>
        <taxon>Pseudomonadati</taxon>
        <taxon>Pseudomonadota</taxon>
        <taxon>Gammaproteobacteria</taxon>
        <taxon>Cellvibrionales</taxon>
        <taxon>Microbulbiferaceae</taxon>
        <taxon>Microbulbifer</taxon>
    </lineage>
</organism>
<dbReference type="EMBL" id="CP092418">
    <property type="protein sequence ID" value="USD21319.1"/>
    <property type="molecule type" value="Genomic_DNA"/>
</dbReference>
<protein>
    <submittedName>
        <fullName evidence="2">Uncharacterized protein</fullName>
    </submittedName>
</protein>
<keyword evidence="1" id="KW-0472">Membrane</keyword>
<keyword evidence="3" id="KW-1185">Reference proteome</keyword>
<keyword evidence="1" id="KW-1133">Transmembrane helix</keyword>
<evidence type="ECO:0000256" key="1">
    <source>
        <dbReference type="SAM" id="Phobius"/>
    </source>
</evidence>
<reference evidence="2" key="1">
    <citation type="submission" date="2022-02" db="EMBL/GenBank/DDBJ databases">
        <title>Coral-associated bacteria.</title>
        <authorList>
            <person name="Tang K."/>
            <person name="Wang X."/>
        </authorList>
    </citation>
    <scope>NUCLEOTIDE SEQUENCE</scope>
    <source>
        <strain evidence="2">SCSIO 43006</strain>
    </source>
</reference>
<evidence type="ECO:0000313" key="3">
    <source>
        <dbReference type="Proteomes" id="UP001055658"/>
    </source>
</evidence>
<name>A0ABY4VAL0_9GAMM</name>
<proteinExistence type="predicted"/>
<accession>A0ABY4VAL0</accession>
<keyword evidence="1" id="KW-0812">Transmembrane</keyword>